<name>A0A7H8NC44_9ACTN</name>
<evidence type="ECO:0000313" key="4">
    <source>
        <dbReference type="EMBL" id="QKW52077.1"/>
    </source>
</evidence>
<feature type="compositionally biased region" description="Basic and acidic residues" evidence="1">
    <location>
        <begin position="177"/>
        <end position="189"/>
    </location>
</feature>
<keyword evidence="2" id="KW-0812">Transmembrane</keyword>
<gene>
    <name evidence="4" type="ORF">HUT08_23945</name>
</gene>
<reference evidence="4 5" key="1">
    <citation type="submission" date="2020-06" db="EMBL/GenBank/DDBJ databases">
        <title>Genome mining for natural products.</title>
        <authorList>
            <person name="Zhang B."/>
            <person name="Shi J."/>
            <person name="Ge H."/>
        </authorList>
    </citation>
    <scope>NUCLEOTIDE SEQUENCE [LARGE SCALE GENOMIC DNA]</scope>
    <source>
        <strain evidence="4 5">NA00687</strain>
    </source>
</reference>
<feature type="domain" description="TadE-like" evidence="3">
    <location>
        <begin position="79"/>
        <end position="121"/>
    </location>
</feature>
<dbReference type="EMBL" id="CP054929">
    <property type="protein sequence ID" value="QKW52077.1"/>
    <property type="molecule type" value="Genomic_DNA"/>
</dbReference>
<feature type="transmembrane region" description="Helical" evidence="2">
    <location>
        <begin position="78"/>
        <end position="100"/>
    </location>
</feature>
<evidence type="ECO:0000313" key="5">
    <source>
        <dbReference type="Proteomes" id="UP000509303"/>
    </source>
</evidence>
<dbReference type="Pfam" id="PF07811">
    <property type="entry name" value="TadE"/>
    <property type="match status" value="1"/>
</dbReference>
<dbReference type="RefSeq" id="WP_176163783.1">
    <property type="nucleotide sequence ID" value="NZ_CP054929.1"/>
</dbReference>
<accession>A0A7H8NC44</accession>
<sequence>MRGGRHETTRDGDTPRAGQRGGVRAELRAPGAAPRRAGAARRDGTAARRVGRPRHRPSHPPHGRGRCRRRAGERRRDAGSVAVEFLGFLPILLAVGLAVVQLGIAAYTVQQAGTAARAAARTATADDPEASPELAGQAAISGWLADGARISVSGGTEAHATATIEIPSIIPGVDFGDARRSATMRRPEPADPPAPGDE</sequence>
<protein>
    <submittedName>
        <fullName evidence="4">Pilus assembly protein</fullName>
    </submittedName>
</protein>
<dbReference type="AlphaFoldDB" id="A0A7H8NC44"/>
<evidence type="ECO:0000259" key="3">
    <source>
        <dbReference type="Pfam" id="PF07811"/>
    </source>
</evidence>
<organism evidence="4 5">
    <name type="scientific">Streptomyces buecherae</name>
    <dbReference type="NCBI Taxonomy" id="2763006"/>
    <lineage>
        <taxon>Bacteria</taxon>
        <taxon>Bacillati</taxon>
        <taxon>Actinomycetota</taxon>
        <taxon>Actinomycetes</taxon>
        <taxon>Kitasatosporales</taxon>
        <taxon>Streptomycetaceae</taxon>
        <taxon>Streptomyces</taxon>
    </lineage>
</organism>
<feature type="region of interest" description="Disordered" evidence="1">
    <location>
        <begin position="1"/>
        <end position="74"/>
    </location>
</feature>
<keyword evidence="2" id="KW-0472">Membrane</keyword>
<proteinExistence type="predicted"/>
<keyword evidence="2" id="KW-1133">Transmembrane helix</keyword>
<feature type="region of interest" description="Disordered" evidence="1">
    <location>
        <begin position="177"/>
        <end position="198"/>
    </location>
</feature>
<evidence type="ECO:0000256" key="2">
    <source>
        <dbReference type="SAM" id="Phobius"/>
    </source>
</evidence>
<dbReference type="Proteomes" id="UP000509303">
    <property type="component" value="Chromosome"/>
</dbReference>
<feature type="compositionally biased region" description="Low complexity" evidence="1">
    <location>
        <begin position="28"/>
        <end position="37"/>
    </location>
</feature>
<feature type="compositionally biased region" description="Basic and acidic residues" evidence="1">
    <location>
        <begin position="1"/>
        <end position="14"/>
    </location>
</feature>
<keyword evidence="5" id="KW-1185">Reference proteome</keyword>
<dbReference type="InterPro" id="IPR012495">
    <property type="entry name" value="TadE-like_dom"/>
</dbReference>
<evidence type="ECO:0000256" key="1">
    <source>
        <dbReference type="SAM" id="MobiDB-lite"/>
    </source>
</evidence>
<feature type="compositionally biased region" description="Basic residues" evidence="1">
    <location>
        <begin position="49"/>
        <end position="73"/>
    </location>
</feature>